<reference evidence="1" key="1">
    <citation type="submission" date="2023-04" db="EMBL/GenBank/DDBJ databases">
        <title>Draft Genome sequencing of Naganishia species isolated from polar environments using Oxford Nanopore Technology.</title>
        <authorList>
            <person name="Leo P."/>
            <person name="Venkateswaran K."/>
        </authorList>
    </citation>
    <scope>NUCLEOTIDE SEQUENCE</scope>
    <source>
        <strain evidence="1">MNA-CCFEE 5261</strain>
    </source>
</reference>
<evidence type="ECO:0000313" key="2">
    <source>
        <dbReference type="Proteomes" id="UP001241377"/>
    </source>
</evidence>
<protein>
    <submittedName>
        <fullName evidence="1">Uncharacterized protein</fullName>
    </submittedName>
</protein>
<dbReference type="Proteomes" id="UP001241377">
    <property type="component" value="Unassembled WGS sequence"/>
</dbReference>
<dbReference type="EMBL" id="JASBWR010000016">
    <property type="protein sequence ID" value="KAJ9109766.1"/>
    <property type="molecule type" value="Genomic_DNA"/>
</dbReference>
<comment type="caution">
    <text evidence="1">The sequence shown here is derived from an EMBL/GenBank/DDBJ whole genome shotgun (WGS) entry which is preliminary data.</text>
</comment>
<name>A0ACC2WFZ7_9TREE</name>
<gene>
    <name evidence="1" type="ORF">QFC19_001996</name>
</gene>
<organism evidence="1 2">
    <name type="scientific">Naganishia cerealis</name>
    <dbReference type="NCBI Taxonomy" id="610337"/>
    <lineage>
        <taxon>Eukaryota</taxon>
        <taxon>Fungi</taxon>
        <taxon>Dikarya</taxon>
        <taxon>Basidiomycota</taxon>
        <taxon>Agaricomycotina</taxon>
        <taxon>Tremellomycetes</taxon>
        <taxon>Filobasidiales</taxon>
        <taxon>Filobasidiaceae</taxon>
        <taxon>Naganishia</taxon>
    </lineage>
</organism>
<proteinExistence type="predicted"/>
<sequence>MPKKTAAIDLTTPESIALLERYQKIGLNASRSKDVAQSAKSSAAFQRLAEENSLDSAGLDEKQAGLCVDLTKEAGYENATGKEKLSEAEVRFVVAPDVCVRMPVNRSARPPIAASQYLEATKGSRTVSGDDIGVNAEEFNKSCGVGVSFTPDSLLTTLESYMQSLSIGSDAPTDWSGLQGFRANMKTGVPDLRWANGKDLAVAVENLFGKLFGPKTAGAGANTAAKDKGVKKADTAKNNGNAKAAVENTASTTLTTDPTATPNPTSLFSEGFLSKLHKPGENPQIKPELKEKHLAWTKGRVFTRFPPSPTDICISAMLRPLPLTLVMPSITTVAAISAEEGVYFDSILEMVRWLGFEPWKITYTSDNFQKLFDFAMELTKRGKAFVCHCDQETMAAAKGSGKGNPQPCPHRDRPVEENIREFQAMKDGRYPEKGACLRMKIDLSSGNPYMWDPVCYRVKDAPHHRTGTTWKIYPAYDFAHPLCDSLENITHSLCTLEFIDARASYEWLCDALEVYKPRQYETARLQLQGTFLSKRKIRTLVEKGYVQGWDDPRLFTLIALRRRGIPPAAMLRFVEELGVSLSNSEIKLARFEHAIRQTLELSAARLFLVLEPVKLTITNVADDYSVELEKPIHPKVPEMGKVKCTLTKSVYIERDDFRVDPPADFNRLAPGKSVILIGSPYPVTCTDFKMDAEGKVTEIICALEDGTGPNGDKKFKGKDASAIHWVSAQPGRHVEVDEVRYFEPLFKSDDPSKVDNFETDINPDSLKVYKGALLEPAFYPVAKKLIKDAKAEADKRTKAAASFAQDRVETSKPAEVAQGAIGSAGASTKLPHDDDTPVATADQLVGMECIRFQGMRLAYFAVDKESVIGCLEEDDSKEAGPRAGDRIVLNKIVSLKEEKSKKLA</sequence>
<accession>A0ACC2WFZ7</accession>
<evidence type="ECO:0000313" key="1">
    <source>
        <dbReference type="EMBL" id="KAJ9109766.1"/>
    </source>
</evidence>
<keyword evidence="2" id="KW-1185">Reference proteome</keyword>